<evidence type="ECO:0000313" key="12">
    <source>
        <dbReference type="EMBL" id="BCE89637.1"/>
    </source>
</evidence>
<dbReference type="EMBL" id="AP023097">
    <property type="protein sequence ID" value="BCE72294.1"/>
    <property type="molecule type" value="Genomic_DNA"/>
</dbReference>
<dbReference type="SUPFAM" id="SSF51215">
    <property type="entry name" value="Regulatory protein AraC"/>
    <property type="match status" value="1"/>
</dbReference>
<dbReference type="SUPFAM" id="SSF46689">
    <property type="entry name" value="Homeodomain-like"/>
    <property type="match status" value="1"/>
</dbReference>
<dbReference type="PANTHER" id="PTHR43280">
    <property type="entry name" value="ARAC-FAMILY TRANSCRIPTIONAL REGULATOR"/>
    <property type="match status" value="1"/>
</dbReference>
<evidence type="ECO:0000256" key="1">
    <source>
        <dbReference type="ARBA" id="ARBA00023015"/>
    </source>
</evidence>
<reference evidence="12" key="2">
    <citation type="submission" date="2020-05" db="EMBL/GenBank/DDBJ databases">
        <title>Complete genome sequence of Bradyrhizobium diazoefficiens XF10 isolated from soybean nodule.</title>
        <authorList>
            <person name="Noda R."/>
            <person name="Kakizaki K."/>
            <person name="Minamisawa K."/>
        </authorList>
    </citation>
    <scope>NUCLEOTIDE SEQUENCE</scope>
    <source>
        <strain evidence="12">XF10</strain>
    </source>
</reference>
<keyword evidence="3" id="KW-0804">Transcription</keyword>
<dbReference type="GO" id="GO:0003700">
    <property type="term" value="F:DNA-binding transcription factor activity"/>
    <property type="evidence" value="ECO:0007669"/>
    <property type="project" value="InterPro"/>
</dbReference>
<reference evidence="9" key="6">
    <citation type="submission" date="2020-05" db="EMBL/GenBank/DDBJ databases">
        <title>Complete genome sequence of Bradyrhizobium diazoefficiens XF6 isolated from soybean nodule.</title>
        <authorList>
            <person name="Noda R."/>
            <person name="Kakizaki K."/>
            <person name="Minamisawa K."/>
        </authorList>
    </citation>
    <scope>NUCLEOTIDE SEQUENCE</scope>
    <source>
        <strain evidence="9">XF6</strain>
    </source>
</reference>
<dbReference type="CDD" id="cd06999">
    <property type="entry name" value="cupin_HpaA-like_N"/>
    <property type="match status" value="1"/>
</dbReference>
<evidence type="ECO:0000313" key="8">
    <source>
        <dbReference type="EMBL" id="BCE54872.1"/>
    </source>
</evidence>
<dbReference type="EMBL" id="AP023096">
    <property type="protein sequence ID" value="BCE63605.1"/>
    <property type="molecule type" value="Genomic_DNA"/>
</dbReference>
<dbReference type="InterPro" id="IPR014710">
    <property type="entry name" value="RmlC-like_jellyroll"/>
</dbReference>
<proteinExistence type="predicted"/>
<reference evidence="8" key="5">
    <citation type="submission" date="2020-05" db="EMBL/GenBank/DDBJ databases">
        <title>Complete genome sequence of Bradyrhizobium diazoefficiens XF5 isolated from soybean nodule.</title>
        <authorList>
            <person name="Noda R."/>
            <person name="Kakizaki K."/>
            <person name="Minamisawa K."/>
        </authorList>
    </citation>
    <scope>NUCLEOTIDE SEQUENCE</scope>
    <source>
        <strain evidence="8">XF5</strain>
    </source>
</reference>
<reference evidence="7" key="4">
    <citation type="submission" date="2020-05" db="EMBL/GenBank/DDBJ databases">
        <title>Complete genome sequence of Bradyrhizobium diazoefficiens XF3 isolated from soybean nodule.</title>
        <authorList>
            <person name="Noda R."/>
            <person name="Kakizaki K."/>
            <person name="Minamisawa K."/>
        </authorList>
    </citation>
    <scope>NUCLEOTIDE SEQUENCE</scope>
    <source>
        <strain evidence="7">XF3</strain>
    </source>
</reference>
<evidence type="ECO:0000313" key="5">
    <source>
        <dbReference type="EMBL" id="BCE19859.1"/>
    </source>
</evidence>
<evidence type="ECO:0000313" key="6">
    <source>
        <dbReference type="EMBL" id="BCE28686.1"/>
    </source>
</evidence>
<dbReference type="GO" id="GO:0043565">
    <property type="term" value="F:sequence-specific DNA binding"/>
    <property type="evidence" value="ECO:0007669"/>
    <property type="project" value="InterPro"/>
</dbReference>
<evidence type="ECO:0000313" key="7">
    <source>
        <dbReference type="EMBL" id="BCE37427.1"/>
    </source>
</evidence>
<reference evidence="11" key="8">
    <citation type="submission" date="2020-05" db="EMBL/GenBank/DDBJ databases">
        <title>Complete genome sequence of Bradyrhizobium diazoefficiens XF9 isolated from soybean nodule.</title>
        <authorList>
            <person name="Noda R."/>
            <person name="Kakizaki K."/>
            <person name="Minamisawa K."/>
        </authorList>
    </citation>
    <scope>NUCLEOTIDE SEQUENCE</scope>
    <source>
        <strain evidence="11">XF9</strain>
    </source>
</reference>
<dbReference type="EMBL" id="AP023093">
    <property type="protein sequence ID" value="BCE37427.1"/>
    <property type="molecule type" value="Genomic_DNA"/>
</dbReference>
<keyword evidence="1" id="KW-0805">Transcription regulation</keyword>
<evidence type="ECO:0000256" key="2">
    <source>
        <dbReference type="ARBA" id="ARBA00023125"/>
    </source>
</evidence>
<reference evidence="6" key="3">
    <citation type="submission" date="2020-05" db="EMBL/GenBank/DDBJ databases">
        <title>Complete genome sequence of Bradyrhizobium diazoefficiens XF2 isolated from soybean nodule.</title>
        <authorList>
            <person name="Noda R."/>
            <person name="Kakizaki K."/>
            <person name="Minamisawa K."/>
        </authorList>
    </citation>
    <scope>NUCLEOTIDE SEQUENCE</scope>
    <source>
        <strain evidence="6">XF2</strain>
    </source>
</reference>
<evidence type="ECO:0000259" key="4">
    <source>
        <dbReference type="PROSITE" id="PS01124"/>
    </source>
</evidence>
<evidence type="ECO:0000256" key="3">
    <source>
        <dbReference type="ARBA" id="ARBA00023163"/>
    </source>
</evidence>
<organism evidence="9">
    <name type="scientific">Bradyrhizobium diazoefficiens</name>
    <dbReference type="NCBI Taxonomy" id="1355477"/>
    <lineage>
        <taxon>Bacteria</taxon>
        <taxon>Pseudomonadati</taxon>
        <taxon>Pseudomonadota</taxon>
        <taxon>Alphaproteobacteria</taxon>
        <taxon>Hyphomicrobiales</taxon>
        <taxon>Nitrobacteraceae</taxon>
        <taxon>Bradyrhizobium</taxon>
    </lineage>
</organism>
<dbReference type="EMBL" id="AP023099">
    <property type="protein sequence ID" value="BCE89637.1"/>
    <property type="molecule type" value="Genomic_DNA"/>
</dbReference>
<dbReference type="EMBL" id="AP023098">
    <property type="protein sequence ID" value="BCE81024.1"/>
    <property type="molecule type" value="Genomic_DNA"/>
</dbReference>
<feature type="domain" description="HTH araC/xylS-type" evidence="4">
    <location>
        <begin position="205"/>
        <end position="303"/>
    </location>
</feature>
<evidence type="ECO:0000313" key="10">
    <source>
        <dbReference type="EMBL" id="BCE72294.1"/>
    </source>
</evidence>
<dbReference type="InterPro" id="IPR047264">
    <property type="entry name" value="Cupin_HpaA-like_N"/>
</dbReference>
<sequence length="309" mass="33796">MQIQPRKPMEGFVFVLYYSNMKSAAPAPAIRVYNLFGESGDLPDVVHCETIASRSVLHDWTLAVHRHARLHQVLLIERGGGEATLDGRVVPLKPMQIVNVPVGHVHGFRFVPETQGWVLTIAAEILDEALLAAEGLRGALSQSGVVRGTPQIRATMKQIFAEHAARDFGRAHVLRALSAAMIGLVARALTSETGGNGTAESGLFRRFEALLEQHHLERWSVADYAGALSITPTHLNRVTRAATGDTASHLILNRLIREARRNLVYTNLPVSTIAYALGFEDPAYFSRVYAAATGLSPRAFRTRLHGDEG</sequence>
<dbReference type="EMBL" id="AP023091">
    <property type="protein sequence ID" value="BCE19859.1"/>
    <property type="molecule type" value="Genomic_DNA"/>
</dbReference>
<reference evidence="10" key="7">
    <citation type="submission" date="2020-05" db="EMBL/GenBank/DDBJ databases">
        <title>Complete genome sequence of Bradyrhizobium diazoefficiens XF8 isolated from soybean nodule.</title>
        <authorList>
            <person name="Noda R."/>
            <person name="Kakizaki K."/>
            <person name="Minamisawa K."/>
        </authorList>
    </citation>
    <scope>NUCLEOTIDE SEQUENCE</scope>
    <source>
        <strain evidence="10">XF8</strain>
    </source>
</reference>
<dbReference type="InterPro" id="IPR009057">
    <property type="entry name" value="Homeodomain-like_sf"/>
</dbReference>
<keyword evidence="2" id="KW-0238">DNA-binding</keyword>
<dbReference type="InterPro" id="IPR003313">
    <property type="entry name" value="AraC-bd"/>
</dbReference>
<dbReference type="PANTHER" id="PTHR43280:SF32">
    <property type="entry name" value="TRANSCRIPTIONAL REGULATORY PROTEIN"/>
    <property type="match status" value="1"/>
</dbReference>
<evidence type="ECO:0000313" key="9">
    <source>
        <dbReference type="EMBL" id="BCE63605.1"/>
    </source>
</evidence>
<reference evidence="5" key="1">
    <citation type="submission" date="2020-05" db="EMBL/GenBank/DDBJ databases">
        <title>Complete genome sequence of Bradyrhizobium diazoefficiens XF1 isolated from soybean nodule.</title>
        <authorList>
            <person name="Noda R."/>
            <person name="Kakizaki K."/>
            <person name="Minamisawa K."/>
        </authorList>
    </citation>
    <scope>NUCLEOTIDE SEQUENCE</scope>
    <source>
        <strain evidence="5">XF1</strain>
    </source>
</reference>
<dbReference type="Gene3D" id="1.10.10.60">
    <property type="entry name" value="Homeodomain-like"/>
    <property type="match status" value="1"/>
</dbReference>
<dbReference type="Gene3D" id="2.60.120.10">
    <property type="entry name" value="Jelly Rolls"/>
    <property type="match status" value="1"/>
</dbReference>
<protein>
    <submittedName>
        <fullName evidence="9">Transcriptional regulator</fullName>
    </submittedName>
</protein>
<accession>A0A810AHN2</accession>
<dbReference type="InterPro" id="IPR037923">
    <property type="entry name" value="HTH-like"/>
</dbReference>
<dbReference type="EMBL" id="AP023092">
    <property type="protein sequence ID" value="BCE28686.1"/>
    <property type="molecule type" value="Genomic_DNA"/>
</dbReference>
<dbReference type="InterPro" id="IPR018060">
    <property type="entry name" value="HTH_AraC"/>
</dbReference>
<name>A0A810AHN2_9BRAD</name>
<dbReference type="SMART" id="SM00342">
    <property type="entry name" value="HTH_ARAC"/>
    <property type="match status" value="1"/>
</dbReference>
<gene>
    <name evidence="12" type="ORF">XF10B_24350</name>
    <name evidence="5" type="ORF">XF1B_25400</name>
    <name evidence="6" type="ORF">XF2B_24550</name>
    <name evidence="7" type="ORF">XF3B_24580</name>
    <name evidence="8" type="ORF">XF5B_23840</name>
    <name evidence="9" type="ORF">XF6B_24040</name>
    <name evidence="10" type="ORF">XF8B_24050</name>
    <name evidence="11" type="ORF">XF9B_24450</name>
</gene>
<evidence type="ECO:0000313" key="11">
    <source>
        <dbReference type="EMBL" id="BCE81024.1"/>
    </source>
</evidence>
<dbReference type="Pfam" id="PF12833">
    <property type="entry name" value="HTH_18"/>
    <property type="match status" value="1"/>
</dbReference>
<dbReference type="AlphaFoldDB" id="A0A810AHN2"/>
<dbReference type="EMBL" id="AP023095">
    <property type="protein sequence ID" value="BCE54872.1"/>
    <property type="molecule type" value="Genomic_DNA"/>
</dbReference>
<dbReference type="PROSITE" id="PS01124">
    <property type="entry name" value="HTH_ARAC_FAMILY_2"/>
    <property type="match status" value="1"/>
</dbReference>
<dbReference type="Pfam" id="PF02311">
    <property type="entry name" value="AraC_binding"/>
    <property type="match status" value="1"/>
</dbReference>